<name>A0ACD5ZU02_AVESA</name>
<organism evidence="1 2">
    <name type="scientific">Avena sativa</name>
    <name type="common">Oat</name>
    <dbReference type="NCBI Taxonomy" id="4498"/>
    <lineage>
        <taxon>Eukaryota</taxon>
        <taxon>Viridiplantae</taxon>
        <taxon>Streptophyta</taxon>
        <taxon>Embryophyta</taxon>
        <taxon>Tracheophyta</taxon>
        <taxon>Spermatophyta</taxon>
        <taxon>Magnoliopsida</taxon>
        <taxon>Liliopsida</taxon>
        <taxon>Poales</taxon>
        <taxon>Poaceae</taxon>
        <taxon>BOP clade</taxon>
        <taxon>Pooideae</taxon>
        <taxon>Poodae</taxon>
        <taxon>Poeae</taxon>
        <taxon>Poeae Chloroplast Group 1 (Aveneae type)</taxon>
        <taxon>Aveninae</taxon>
        <taxon>Avena</taxon>
    </lineage>
</organism>
<keyword evidence="2" id="KW-1185">Reference proteome</keyword>
<evidence type="ECO:0000313" key="1">
    <source>
        <dbReference type="EnsemblPlants" id="AVESA.00010b.r2.7AG1223150.1.CDS.1"/>
    </source>
</evidence>
<reference evidence="1" key="1">
    <citation type="submission" date="2021-05" db="EMBL/GenBank/DDBJ databases">
        <authorList>
            <person name="Scholz U."/>
            <person name="Mascher M."/>
            <person name="Fiebig A."/>
        </authorList>
    </citation>
    <scope>NUCLEOTIDE SEQUENCE [LARGE SCALE GENOMIC DNA]</scope>
</reference>
<proteinExistence type="predicted"/>
<evidence type="ECO:0000313" key="2">
    <source>
        <dbReference type="Proteomes" id="UP001732700"/>
    </source>
</evidence>
<accession>A0ACD5ZU02</accession>
<dbReference type="EnsemblPlants" id="AVESA.00010b.r2.7AG1223150.1">
    <property type="protein sequence ID" value="AVESA.00010b.r2.7AG1223150.1.CDS.1"/>
    <property type="gene ID" value="AVESA.00010b.r2.7AG1223150"/>
</dbReference>
<reference evidence="1" key="2">
    <citation type="submission" date="2025-09" db="UniProtKB">
        <authorList>
            <consortium name="EnsemblPlants"/>
        </authorList>
    </citation>
    <scope>IDENTIFICATION</scope>
</reference>
<sequence>MGDTAPFPGNSFVILSVSVVGILATSLLLLTYYLFLTKCGFASWRRDIHDDVVATHHHHHIVYSPAPEPRRGLEDAAIRRIPTLRYRKPPCNSEAPQAQVASECAVCLSEFQDGERLRRLPACLHAFHIDCIDAWLQATANCPLCRAAVSGPACQQPHIVLNHHVDIVAVLQADGSASNDSDALVIDIPSPSPLRRGSRIGRGSMGDECIVDPRRDELSGVQQPMRRSMSMDSCNDKHLYLALQKALRQPHHSAALSEDNGSSKGESTSSTPGSRQSGKLRRSFFSFSHGHSRSSRSAILPI</sequence>
<protein>
    <submittedName>
        <fullName evidence="1">Uncharacterized protein</fullName>
    </submittedName>
</protein>
<dbReference type="Proteomes" id="UP001732700">
    <property type="component" value="Chromosome 7A"/>
</dbReference>